<feature type="transmembrane region" description="Helical" evidence="1">
    <location>
        <begin position="59"/>
        <end position="81"/>
    </location>
</feature>
<evidence type="ECO:0008006" key="4">
    <source>
        <dbReference type="Google" id="ProtNLM"/>
    </source>
</evidence>
<reference evidence="3" key="1">
    <citation type="submission" date="2018-12" db="EMBL/GenBank/DDBJ databases">
        <title>Tengunoibacter tsumagoiensis gen. nov., sp. nov., Dictyobacter kobayashii sp. nov., D. alpinus sp. nov., and D. joshuensis sp. nov. and description of Dictyobacteraceae fam. nov. within the order Ktedonobacterales isolated from Tengu-no-mugimeshi.</title>
        <authorList>
            <person name="Wang C.M."/>
            <person name="Zheng Y."/>
            <person name="Sakai Y."/>
            <person name="Toyoda A."/>
            <person name="Minakuchi Y."/>
            <person name="Abe K."/>
            <person name="Yokota A."/>
            <person name="Yabe S."/>
        </authorList>
    </citation>
    <scope>NUCLEOTIDE SEQUENCE [LARGE SCALE GENOMIC DNA]</scope>
    <source>
        <strain evidence="3">Uno16</strain>
    </source>
</reference>
<feature type="transmembrane region" description="Helical" evidence="1">
    <location>
        <begin position="6"/>
        <end position="24"/>
    </location>
</feature>
<name>A0A402BDB8_9CHLR</name>
<keyword evidence="3" id="KW-1185">Reference proteome</keyword>
<keyword evidence="1" id="KW-1133">Transmembrane helix</keyword>
<keyword evidence="1" id="KW-0812">Transmembrane</keyword>
<organism evidence="2 3">
    <name type="scientific">Dictyobacter alpinus</name>
    <dbReference type="NCBI Taxonomy" id="2014873"/>
    <lineage>
        <taxon>Bacteria</taxon>
        <taxon>Bacillati</taxon>
        <taxon>Chloroflexota</taxon>
        <taxon>Ktedonobacteria</taxon>
        <taxon>Ktedonobacterales</taxon>
        <taxon>Dictyobacteraceae</taxon>
        <taxon>Dictyobacter</taxon>
    </lineage>
</organism>
<dbReference type="AlphaFoldDB" id="A0A402BDB8"/>
<accession>A0A402BDB8</accession>
<proteinExistence type="predicted"/>
<evidence type="ECO:0000256" key="1">
    <source>
        <dbReference type="SAM" id="Phobius"/>
    </source>
</evidence>
<keyword evidence="1" id="KW-0472">Membrane</keyword>
<sequence>MSTSLLTVLVTSAILIYLIIRQFQERAVQPALLLLLPALALYITYVHLVSAFSQPVTSMALLLATLGIGLLLGCLVGFYRAGVARIRIDRATGDVLAKASRAGILIWVILLVAKLTTSVMIYAQLLHASAPLSLVVALVSMLFLGNVLAGNLTLYLRFRRATQLAVRQG</sequence>
<comment type="caution">
    <text evidence="2">The sequence shown here is derived from an EMBL/GenBank/DDBJ whole genome shotgun (WGS) entry which is preliminary data.</text>
</comment>
<dbReference type="RefSeq" id="WP_161982358.1">
    <property type="nucleotide sequence ID" value="NZ_BIFT01000002.1"/>
</dbReference>
<evidence type="ECO:0000313" key="2">
    <source>
        <dbReference type="EMBL" id="GCE29344.1"/>
    </source>
</evidence>
<dbReference type="Proteomes" id="UP000287171">
    <property type="component" value="Unassembled WGS sequence"/>
</dbReference>
<feature type="transmembrane region" description="Helical" evidence="1">
    <location>
        <begin position="102"/>
        <end position="123"/>
    </location>
</feature>
<evidence type="ECO:0000313" key="3">
    <source>
        <dbReference type="Proteomes" id="UP000287171"/>
    </source>
</evidence>
<feature type="transmembrane region" description="Helical" evidence="1">
    <location>
        <begin position="31"/>
        <end position="53"/>
    </location>
</feature>
<feature type="transmembrane region" description="Helical" evidence="1">
    <location>
        <begin position="135"/>
        <end position="158"/>
    </location>
</feature>
<protein>
    <recommendedName>
        <fullName evidence="4">DUF1453 domain-containing protein</fullName>
    </recommendedName>
</protein>
<gene>
    <name evidence="2" type="ORF">KDA_48280</name>
</gene>
<dbReference type="EMBL" id="BIFT01000002">
    <property type="protein sequence ID" value="GCE29344.1"/>
    <property type="molecule type" value="Genomic_DNA"/>
</dbReference>